<dbReference type="Pfam" id="PF01807">
    <property type="entry name" value="Zn_ribbon_DnaG"/>
    <property type="match status" value="1"/>
</dbReference>
<dbReference type="GO" id="GO:0003899">
    <property type="term" value="F:DNA-directed RNA polymerase activity"/>
    <property type="evidence" value="ECO:0007669"/>
    <property type="project" value="InterPro"/>
</dbReference>
<evidence type="ECO:0000256" key="2">
    <source>
        <dbReference type="ARBA" id="ARBA00022771"/>
    </source>
</evidence>
<dbReference type="Gene3D" id="3.90.580.10">
    <property type="entry name" value="Zinc finger, CHC2-type domain"/>
    <property type="match status" value="1"/>
</dbReference>
<accession>A0A223HYW8</accession>
<dbReference type="GO" id="GO:0006269">
    <property type="term" value="P:DNA replication, synthesis of primer"/>
    <property type="evidence" value="ECO:0007669"/>
    <property type="project" value="TreeGrafter"/>
</dbReference>
<feature type="domain" description="Zinc finger CHC2-type" evidence="4">
    <location>
        <begin position="54"/>
        <end position="106"/>
    </location>
</feature>
<organism evidence="5 6">
    <name type="scientific">Thermoanaerobacterium thermosaccharolyticum</name>
    <name type="common">Clostridium thermosaccharolyticum</name>
    <dbReference type="NCBI Taxonomy" id="1517"/>
    <lineage>
        <taxon>Bacteria</taxon>
        <taxon>Bacillati</taxon>
        <taxon>Bacillota</taxon>
        <taxon>Clostridia</taxon>
        <taxon>Thermoanaerobacterales</taxon>
        <taxon>Thermoanaerobacteraceae</taxon>
        <taxon>Thermoanaerobacterium</taxon>
    </lineage>
</organism>
<gene>
    <name evidence="5" type="ORF">Thert_01432</name>
</gene>
<keyword evidence="1" id="KW-0479">Metal-binding</keyword>
<dbReference type="SMART" id="SM00400">
    <property type="entry name" value="ZnF_CHCC"/>
    <property type="match status" value="1"/>
</dbReference>
<dbReference type="InterPro" id="IPR050219">
    <property type="entry name" value="DnaG_primase"/>
</dbReference>
<dbReference type="InterPro" id="IPR002694">
    <property type="entry name" value="Znf_CHC2"/>
</dbReference>
<evidence type="ECO:0000313" key="5">
    <source>
        <dbReference type="EMBL" id="AST57484.1"/>
    </source>
</evidence>
<dbReference type="RefSeq" id="WP_237268845.1">
    <property type="nucleotide sequence ID" value="NZ_CP016893.1"/>
</dbReference>
<dbReference type="InterPro" id="IPR036977">
    <property type="entry name" value="DNA_primase_Znf_CHC2"/>
</dbReference>
<protein>
    <submittedName>
        <fullName evidence="5">DNA primase</fullName>
    </submittedName>
</protein>
<evidence type="ECO:0000259" key="4">
    <source>
        <dbReference type="SMART" id="SM00400"/>
    </source>
</evidence>
<sequence length="215" mass="25399">MDKNTIEKSMANKKDKLNTSYNISNNFEYVKSNISLLQAIELYGFNPVKKGTHYFILCPFHADKNPSLAIYEDVYHCFGCQAHGDVIDFISRYFNLTPSEALEKLAQDFGIDLPSKKQKKKFKRQALKMQKDDKLYKEYIRKYNEVYNYLCNLNQLYTKIKQAVEKPEDINIPEFIEACHMQDLIQYWIDLLLEGSIEDKIHVIKEVLDWKTKMK</sequence>
<proteinExistence type="predicted"/>
<dbReference type="PANTHER" id="PTHR30313">
    <property type="entry name" value="DNA PRIMASE"/>
    <property type="match status" value="1"/>
</dbReference>
<reference evidence="5 6" key="1">
    <citation type="submission" date="2016-08" db="EMBL/GenBank/DDBJ databases">
        <title>A novel genetic cassette of butanologenic Thermoanaerobacterium thermosaccharolyticum that directly convert cellulose to butanol.</title>
        <authorList>
            <person name="Li T."/>
            <person name="He J."/>
        </authorList>
    </citation>
    <scope>NUCLEOTIDE SEQUENCE [LARGE SCALE GENOMIC DNA]</scope>
    <source>
        <strain evidence="5 6">TG57</strain>
    </source>
</reference>
<dbReference type="GO" id="GO:0005737">
    <property type="term" value="C:cytoplasm"/>
    <property type="evidence" value="ECO:0007669"/>
    <property type="project" value="TreeGrafter"/>
</dbReference>
<keyword evidence="2" id="KW-0863">Zinc-finger</keyword>
<keyword evidence="3" id="KW-0862">Zinc</keyword>
<dbReference type="AlphaFoldDB" id="A0A223HYW8"/>
<evidence type="ECO:0000313" key="6">
    <source>
        <dbReference type="Proteomes" id="UP000214975"/>
    </source>
</evidence>
<evidence type="ECO:0000256" key="1">
    <source>
        <dbReference type="ARBA" id="ARBA00022723"/>
    </source>
</evidence>
<name>A0A223HYW8_THETR</name>
<dbReference type="GO" id="GO:0008270">
    <property type="term" value="F:zinc ion binding"/>
    <property type="evidence" value="ECO:0007669"/>
    <property type="project" value="UniProtKB-KW"/>
</dbReference>
<dbReference type="EMBL" id="CP016893">
    <property type="protein sequence ID" value="AST57484.1"/>
    <property type="molecule type" value="Genomic_DNA"/>
</dbReference>
<dbReference type="GO" id="GO:0003677">
    <property type="term" value="F:DNA binding"/>
    <property type="evidence" value="ECO:0007669"/>
    <property type="project" value="InterPro"/>
</dbReference>
<dbReference type="Proteomes" id="UP000214975">
    <property type="component" value="Chromosome"/>
</dbReference>
<dbReference type="SUPFAM" id="SSF57783">
    <property type="entry name" value="Zinc beta-ribbon"/>
    <property type="match status" value="1"/>
</dbReference>
<evidence type="ECO:0000256" key="3">
    <source>
        <dbReference type="ARBA" id="ARBA00022833"/>
    </source>
</evidence>
<dbReference type="PANTHER" id="PTHR30313:SF2">
    <property type="entry name" value="DNA PRIMASE"/>
    <property type="match status" value="1"/>
</dbReference>